<dbReference type="Pfam" id="PF12821">
    <property type="entry name" value="ThrE_2"/>
    <property type="match status" value="1"/>
</dbReference>
<evidence type="ECO:0000256" key="5">
    <source>
        <dbReference type="ARBA" id="ARBA00034125"/>
    </source>
</evidence>
<dbReference type="Proteomes" id="UP000283374">
    <property type="component" value="Unassembled WGS sequence"/>
</dbReference>
<evidence type="ECO:0000313" key="10">
    <source>
        <dbReference type="EMBL" id="RHA42338.1"/>
    </source>
</evidence>
<keyword evidence="11" id="KW-1185">Reference proteome</keyword>
<feature type="transmembrane region" description="Helical" evidence="7">
    <location>
        <begin position="171"/>
        <end position="188"/>
    </location>
</feature>
<evidence type="ECO:0000256" key="2">
    <source>
        <dbReference type="ARBA" id="ARBA00022692"/>
    </source>
</evidence>
<dbReference type="PANTHER" id="PTHR31082">
    <property type="entry name" value="PHEROMONE-REGULATED MEMBRANE PROTEIN 10"/>
    <property type="match status" value="1"/>
</dbReference>
<feature type="region of interest" description="Disordered" evidence="6">
    <location>
        <begin position="1"/>
        <end position="27"/>
    </location>
</feature>
<organism evidence="10 11">
    <name type="scientific">Cellulomonas rhizosphaerae</name>
    <dbReference type="NCBI Taxonomy" id="2293719"/>
    <lineage>
        <taxon>Bacteria</taxon>
        <taxon>Bacillati</taxon>
        <taxon>Actinomycetota</taxon>
        <taxon>Actinomycetes</taxon>
        <taxon>Micrococcales</taxon>
        <taxon>Cellulomonadaceae</taxon>
        <taxon>Cellulomonas</taxon>
    </lineage>
</organism>
<keyword evidence="3 7" id="KW-1133">Transmembrane helix</keyword>
<feature type="transmembrane region" description="Helical" evidence="7">
    <location>
        <begin position="144"/>
        <end position="165"/>
    </location>
</feature>
<gene>
    <name evidence="10" type="ORF">D1825_07345</name>
</gene>
<dbReference type="InterPro" id="IPR024528">
    <property type="entry name" value="ThrE_2"/>
</dbReference>
<feature type="transmembrane region" description="Helical" evidence="7">
    <location>
        <begin position="200"/>
        <end position="219"/>
    </location>
</feature>
<evidence type="ECO:0000313" key="11">
    <source>
        <dbReference type="Proteomes" id="UP000283374"/>
    </source>
</evidence>
<comment type="caution">
    <text evidence="10">The sequence shown here is derived from an EMBL/GenBank/DDBJ whole genome shotgun (WGS) entry which is preliminary data.</text>
</comment>
<feature type="transmembrane region" description="Helical" evidence="7">
    <location>
        <begin position="406"/>
        <end position="423"/>
    </location>
</feature>
<evidence type="ECO:0000256" key="3">
    <source>
        <dbReference type="ARBA" id="ARBA00022989"/>
    </source>
</evidence>
<feature type="compositionally biased region" description="Pro residues" evidence="6">
    <location>
        <begin position="16"/>
        <end position="27"/>
    </location>
</feature>
<sequence length="445" mass="46514">MTLAARLRRAARAMTAPPPMPELEEPAAPPDVPADLTPLLRELGAALLSSGQSVVDTENQLAAVAQAHGADQVRVLVLPTGVFLQVETAHGPQSDFTGPGTSGTLPLHQIGRIDSLVRRLTNGEVELAAARLEVREVLASPPRFGPLLVVLGHALLTLGFGLILYPTVDALPIYLGLGAAVGALRLVAARWPTLEAVLPVFAAFLVAIVTIQWIAPWVGADPLRLLTPALVSFLPGAVLTVAAIELTSNQVVAGASRMVYGVAQLLLLAFGVVAAVTLTGPWDTSTQPDALSRWIGLVGVLVVAVGYRFFSSTPRGSFWWLLLALYSAYLAQRLGTELLTPELGGFIGGLVVAPVAQAIARVRTGPPAVVVTLPAFWLLVPGALGFRSISELATGQSLGLADLVDTVIALFSIALGVLVGSALTRDARQVTHVVRAAIPSRRDDA</sequence>
<feature type="compositionally biased region" description="Basic residues" evidence="6">
    <location>
        <begin position="1"/>
        <end position="11"/>
    </location>
</feature>
<evidence type="ECO:0000256" key="4">
    <source>
        <dbReference type="ARBA" id="ARBA00023136"/>
    </source>
</evidence>
<dbReference type="RefSeq" id="WP_118766785.1">
    <property type="nucleotide sequence ID" value="NZ_QWKP01000172.1"/>
</dbReference>
<feature type="transmembrane region" description="Helical" evidence="7">
    <location>
        <begin position="317"/>
        <end position="332"/>
    </location>
</feature>
<keyword evidence="4 7" id="KW-0472">Membrane</keyword>
<reference evidence="10 11" key="1">
    <citation type="submission" date="2018-08" db="EMBL/GenBank/DDBJ databases">
        <title>Cellulomonas rhizosphaerae sp. nov., a novel actinomycete isolated from soil.</title>
        <authorList>
            <person name="Tian Y."/>
        </authorList>
    </citation>
    <scope>NUCLEOTIDE SEQUENCE [LARGE SCALE GENOMIC DNA]</scope>
    <source>
        <strain evidence="10 11">NEAU-TCZ24</strain>
    </source>
</reference>
<dbReference type="InterPro" id="IPR010619">
    <property type="entry name" value="ThrE-like_N"/>
</dbReference>
<comment type="similarity">
    <text evidence="5">Belongs to the ThrE exporter (TC 2.A.79) family.</text>
</comment>
<feature type="transmembrane region" description="Helical" evidence="7">
    <location>
        <begin position="258"/>
        <end position="279"/>
    </location>
</feature>
<keyword evidence="2 7" id="KW-0812">Transmembrane</keyword>
<dbReference type="GO" id="GO:0016020">
    <property type="term" value="C:membrane"/>
    <property type="evidence" value="ECO:0007669"/>
    <property type="project" value="UniProtKB-SubCell"/>
</dbReference>
<comment type="subcellular location">
    <subcellularLocation>
        <location evidence="1">Membrane</location>
        <topology evidence="1">Multi-pass membrane protein</topology>
    </subcellularLocation>
</comment>
<evidence type="ECO:0000256" key="6">
    <source>
        <dbReference type="SAM" id="MobiDB-lite"/>
    </source>
</evidence>
<dbReference type="OrthoDB" id="235893at2"/>
<feature type="transmembrane region" description="Helical" evidence="7">
    <location>
        <begin position="291"/>
        <end position="310"/>
    </location>
</feature>
<proteinExistence type="inferred from homology"/>
<evidence type="ECO:0000256" key="1">
    <source>
        <dbReference type="ARBA" id="ARBA00004141"/>
    </source>
</evidence>
<name>A0A413RMM1_9CELL</name>
<dbReference type="AlphaFoldDB" id="A0A413RMM1"/>
<feature type="domain" description="Threonine/serine exporter-like N-terminal" evidence="8">
    <location>
        <begin position="41"/>
        <end position="278"/>
    </location>
</feature>
<accession>A0A413RMM1</accession>
<feature type="domain" description="Threonine/Serine exporter ThrE" evidence="9">
    <location>
        <begin position="300"/>
        <end position="421"/>
    </location>
</feature>
<dbReference type="Pfam" id="PF06738">
    <property type="entry name" value="ThrE"/>
    <property type="match status" value="1"/>
</dbReference>
<feature type="transmembrane region" description="Helical" evidence="7">
    <location>
        <begin position="225"/>
        <end position="246"/>
    </location>
</feature>
<evidence type="ECO:0000259" key="9">
    <source>
        <dbReference type="Pfam" id="PF12821"/>
    </source>
</evidence>
<evidence type="ECO:0000259" key="8">
    <source>
        <dbReference type="Pfam" id="PF06738"/>
    </source>
</evidence>
<feature type="transmembrane region" description="Helical" evidence="7">
    <location>
        <begin position="338"/>
        <end position="356"/>
    </location>
</feature>
<dbReference type="InterPro" id="IPR051361">
    <property type="entry name" value="ThrE/Ser_Exporter"/>
</dbReference>
<protein>
    <submittedName>
        <fullName evidence="10">Threonine/serine exporter family protein</fullName>
    </submittedName>
</protein>
<dbReference type="GO" id="GO:0022857">
    <property type="term" value="F:transmembrane transporter activity"/>
    <property type="evidence" value="ECO:0007669"/>
    <property type="project" value="InterPro"/>
</dbReference>
<dbReference type="EMBL" id="QWKP01000172">
    <property type="protein sequence ID" value="RHA42338.1"/>
    <property type="molecule type" value="Genomic_DNA"/>
</dbReference>
<evidence type="ECO:0000256" key="7">
    <source>
        <dbReference type="SAM" id="Phobius"/>
    </source>
</evidence>
<dbReference type="PANTHER" id="PTHR31082:SF4">
    <property type="entry name" value="PHEROMONE-REGULATED MEMBRANE PROTEIN 10"/>
    <property type="match status" value="1"/>
</dbReference>
<feature type="transmembrane region" description="Helical" evidence="7">
    <location>
        <begin position="368"/>
        <end position="386"/>
    </location>
</feature>